<dbReference type="Pfam" id="PF05316">
    <property type="entry name" value="VAR1"/>
    <property type="match status" value="1"/>
</dbReference>
<dbReference type="GO" id="GO:1990904">
    <property type="term" value="C:ribonucleoprotein complex"/>
    <property type="evidence" value="ECO:0007669"/>
    <property type="project" value="UniProtKB-KW"/>
</dbReference>
<evidence type="ECO:0000256" key="2">
    <source>
        <dbReference type="ARBA" id="ARBA00010761"/>
    </source>
</evidence>
<keyword evidence="4 7" id="KW-0496">Mitochondrion</keyword>
<evidence type="ECO:0000313" key="7">
    <source>
        <dbReference type="EMBL" id="QSE33953.1"/>
    </source>
</evidence>
<dbReference type="EMBL" id="MT375015">
    <property type="protein sequence ID" value="QSE33953.1"/>
    <property type="molecule type" value="Genomic_DNA"/>
</dbReference>
<name>A0A896YRR3_9AGAM</name>
<dbReference type="AlphaFoldDB" id="A0A896YRR3"/>
<evidence type="ECO:0000256" key="5">
    <source>
        <dbReference type="ARBA" id="ARBA00023274"/>
    </source>
</evidence>
<comment type="subcellular location">
    <subcellularLocation>
        <location evidence="1">Mitochondrion</location>
    </subcellularLocation>
</comment>
<dbReference type="GO" id="GO:0003735">
    <property type="term" value="F:structural constituent of ribosome"/>
    <property type="evidence" value="ECO:0007669"/>
    <property type="project" value="InterPro"/>
</dbReference>
<organism evidence="7">
    <name type="scientific">Coniophora olivacea</name>
    <dbReference type="NCBI Taxonomy" id="85977"/>
    <lineage>
        <taxon>Eukaryota</taxon>
        <taxon>Fungi</taxon>
        <taxon>Dikarya</taxon>
        <taxon>Basidiomycota</taxon>
        <taxon>Agaricomycotina</taxon>
        <taxon>Agaricomycetes</taxon>
        <taxon>Agaricomycetidae</taxon>
        <taxon>Boletales</taxon>
        <taxon>Coniophorineae</taxon>
        <taxon>Coniophoraceae</taxon>
        <taxon>Coniophora</taxon>
    </lineage>
</organism>
<evidence type="ECO:0000256" key="6">
    <source>
        <dbReference type="ARBA" id="ARBA00035157"/>
    </source>
</evidence>
<reference evidence="7" key="1">
    <citation type="journal article" date="2020" name="Comput. Struct. Biotechnol. J.">
        <title>The mitogenomes of two saprophytic Boletales species (Coniophora) reveals intron dynamics and accumulation of plasmid-derived and non-conserved genes.</title>
        <authorList>
            <person name="Wu P."/>
            <person name="Bao Z."/>
            <person name="Tu W."/>
            <person name="Li L."/>
            <person name="Xiong C."/>
            <person name="Jin X."/>
            <person name="Li P."/>
            <person name="Gui M."/>
            <person name="Huang W."/>
            <person name="Li Q."/>
        </authorList>
    </citation>
    <scope>NUCLEOTIDE SEQUENCE</scope>
</reference>
<keyword evidence="3 7" id="KW-0689">Ribosomal protein</keyword>
<accession>A0A896YRR3</accession>
<evidence type="ECO:0000256" key="3">
    <source>
        <dbReference type="ARBA" id="ARBA00022980"/>
    </source>
</evidence>
<proteinExistence type="inferred from homology"/>
<geneLocation type="mitochondrion" evidence="7"/>
<protein>
    <recommendedName>
        <fullName evidence="6">Small ribosomal subunit protein uS3m</fullName>
    </recommendedName>
</protein>
<keyword evidence="5" id="KW-0687">Ribonucleoprotein</keyword>
<dbReference type="InterPro" id="IPR007980">
    <property type="entry name" value="Ribosomal_uS3m_fun"/>
</dbReference>
<evidence type="ECO:0000256" key="4">
    <source>
        <dbReference type="ARBA" id="ARBA00023128"/>
    </source>
</evidence>
<dbReference type="GO" id="GO:0005739">
    <property type="term" value="C:mitochondrion"/>
    <property type="evidence" value="ECO:0007669"/>
    <property type="project" value="UniProtKB-SubCell"/>
</dbReference>
<comment type="similarity">
    <text evidence="2">Belongs to the universal ribosomal protein uS3 family.</text>
</comment>
<dbReference type="GO" id="GO:0005840">
    <property type="term" value="C:ribosome"/>
    <property type="evidence" value="ECO:0007669"/>
    <property type="project" value="UniProtKB-KW"/>
</dbReference>
<gene>
    <name evidence="7" type="primary">rps3</name>
</gene>
<evidence type="ECO:0000256" key="1">
    <source>
        <dbReference type="ARBA" id="ARBA00004173"/>
    </source>
</evidence>
<dbReference type="GO" id="GO:0006412">
    <property type="term" value="P:translation"/>
    <property type="evidence" value="ECO:0007669"/>
    <property type="project" value="InterPro"/>
</dbReference>
<sequence>MYSSSLRNAKKMVHFIEDSYTNKLEVKDQNKQLLQNLQERMQSDQVSANNFLGSKLSNFKKSAQFLQKAGFLFKGESSEFDRNSHANKDFRTMYRDIKEIQNDKNDNINQNSSSENTRRYNNLVINPNLNLPYPSSLLNNNSVNVTKSNYAKYITDFVAEMAKFKHQVYNYNYKNNKLVSNLYTLLEYAFRSMNSLISKPVLSITPEKIIIHLFFFVINDFPIKRNLENANRNASLDVRYVFRPKANFIKKNITKLESLCALLSHYLKKPVELDLVKLYYPFLEPNILALTIASMANDVKLRFIFKNIFKYTVIKNSNSMVQRKRFSFLPCALTGLNIKVAGRLKTQRVVPRKTIKLLEKGSLSRTNAVLVQNARFTNKNKRGSFSISVSLGYKI</sequence>